<dbReference type="EMBL" id="CBTN010000062">
    <property type="protein sequence ID" value="CDH58913.1"/>
    <property type="molecule type" value="Genomic_DNA"/>
</dbReference>
<organism evidence="2 3">
    <name type="scientific">Lichtheimia corymbifera JMRC:FSU:9682</name>
    <dbReference type="NCBI Taxonomy" id="1263082"/>
    <lineage>
        <taxon>Eukaryota</taxon>
        <taxon>Fungi</taxon>
        <taxon>Fungi incertae sedis</taxon>
        <taxon>Mucoromycota</taxon>
        <taxon>Mucoromycotina</taxon>
        <taxon>Mucoromycetes</taxon>
        <taxon>Mucorales</taxon>
        <taxon>Lichtheimiaceae</taxon>
        <taxon>Lichtheimia</taxon>
    </lineage>
</organism>
<dbReference type="AlphaFoldDB" id="A0A068S974"/>
<sequence length="116" mass="11730">MIDLPIHGANAAPTDPNDLLATGLSQLLGDAVSPECTLQDLRFMTAYMGTDFADAAGACMLGGAGNRGSCPPGGLEELVNEYPTRFAMVKAMAGNCGKSNPSDSSPPTPGTPPSSS</sequence>
<proteinExistence type="predicted"/>
<evidence type="ECO:0000256" key="1">
    <source>
        <dbReference type="SAM" id="MobiDB-lite"/>
    </source>
</evidence>
<evidence type="ECO:0000313" key="2">
    <source>
        <dbReference type="EMBL" id="CDH58913.1"/>
    </source>
</evidence>
<keyword evidence="3" id="KW-1185">Reference proteome</keyword>
<reference evidence="2" key="1">
    <citation type="submission" date="2013-08" db="EMBL/GenBank/DDBJ databases">
        <title>Gene expansion shapes genome architecture in the human pathogen Lichtheimia corymbifera: an evolutionary genomics analysis in the ancient terrestrial Mucorales (Mucoromycotina).</title>
        <authorList>
            <person name="Schwartze V.U."/>
            <person name="Winter S."/>
            <person name="Shelest E."/>
            <person name="Marcet-Houben M."/>
            <person name="Horn F."/>
            <person name="Wehner S."/>
            <person name="Hoffmann K."/>
            <person name="Riege K."/>
            <person name="Sammeth M."/>
            <person name="Nowrousian M."/>
            <person name="Valiante V."/>
            <person name="Linde J."/>
            <person name="Jacobsen I.D."/>
            <person name="Marz M."/>
            <person name="Brakhage A.A."/>
            <person name="Gabaldon T."/>
            <person name="Bocker S."/>
            <person name="Voigt K."/>
        </authorList>
    </citation>
    <scope>NUCLEOTIDE SEQUENCE [LARGE SCALE GENOMIC DNA]</scope>
    <source>
        <strain evidence="2">FSU 9682</strain>
    </source>
</reference>
<gene>
    <name evidence="2" type="ORF">LCOR_09760.1</name>
</gene>
<dbReference type="VEuPathDB" id="FungiDB:LCOR_09760.1"/>
<dbReference type="OrthoDB" id="2269487at2759"/>
<accession>A0A068S974</accession>
<feature type="compositionally biased region" description="Pro residues" evidence="1">
    <location>
        <begin position="104"/>
        <end position="116"/>
    </location>
</feature>
<comment type="caution">
    <text evidence="2">The sequence shown here is derived from an EMBL/GenBank/DDBJ whole genome shotgun (WGS) entry which is preliminary data.</text>
</comment>
<name>A0A068S974_9FUNG</name>
<protein>
    <submittedName>
        <fullName evidence="2">Uncharacterized protein</fullName>
    </submittedName>
</protein>
<feature type="region of interest" description="Disordered" evidence="1">
    <location>
        <begin position="93"/>
        <end position="116"/>
    </location>
</feature>
<dbReference type="Proteomes" id="UP000027586">
    <property type="component" value="Unassembled WGS sequence"/>
</dbReference>
<evidence type="ECO:0000313" key="3">
    <source>
        <dbReference type="Proteomes" id="UP000027586"/>
    </source>
</evidence>